<protein>
    <submittedName>
        <fullName evidence="2">Uncharacterized protein</fullName>
    </submittedName>
</protein>
<evidence type="ECO:0000256" key="1">
    <source>
        <dbReference type="SAM" id="MobiDB-lite"/>
    </source>
</evidence>
<name>A0A2P6V553_9CHLO</name>
<gene>
    <name evidence="2" type="ORF">C2E20_7181</name>
</gene>
<comment type="caution">
    <text evidence="2">The sequence shown here is derived from an EMBL/GenBank/DDBJ whole genome shotgun (WGS) entry which is preliminary data.</text>
</comment>
<dbReference type="OrthoDB" id="10468120at2759"/>
<feature type="region of interest" description="Disordered" evidence="1">
    <location>
        <begin position="72"/>
        <end position="91"/>
    </location>
</feature>
<accession>A0A2P6V553</accession>
<reference evidence="2 3" key="1">
    <citation type="journal article" date="2018" name="Plant J.">
        <title>Genome sequences of Chlorella sorokiniana UTEX 1602 and Micractinium conductrix SAG 241.80: implications to maltose excretion by a green alga.</title>
        <authorList>
            <person name="Arriola M.B."/>
            <person name="Velmurugan N."/>
            <person name="Zhang Y."/>
            <person name="Plunkett M.H."/>
            <person name="Hondzo H."/>
            <person name="Barney B.M."/>
        </authorList>
    </citation>
    <scope>NUCLEOTIDE SEQUENCE [LARGE SCALE GENOMIC DNA]</scope>
    <source>
        <strain evidence="2 3">SAG 241.80</strain>
    </source>
</reference>
<dbReference type="AlphaFoldDB" id="A0A2P6V553"/>
<organism evidence="2 3">
    <name type="scientific">Micractinium conductrix</name>
    <dbReference type="NCBI Taxonomy" id="554055"/>
    <lineage>
        <taxon>Eukaryota</taxon>
        <taxon>Viridiplantae</taxon>
        <taxon>Chlorophyta</taxon>
        <taxon>core chlorophytes</taxon>
        <taxon>Trebouxiophyceae</taxon>
        <taxon>Chlorellales</taxon>
        <taxon>Chlorellaceae</taxon>
        <taxon>Chlorella clade</taxon>
        <taxon>Micractinium</taxon>
    </lineage>
</organism>
<sequence>MRFSAFRLANLQALAVLPQDSVQACCRLTTATLQEGCWDGCDPPPDVSSQVLDVLKLWRNICLVSARVTCQESPPPPGAQMLAAAAPASAG</sequence>
<evidence type="ECO:0000313" key="2">
    <source>
        <dbReference type="EMBL" id="PSC69215.1"/>
    </source>
</evidence>
<keyword evidence="3" id="KW-1185">Reference proteome</keyword>
<feature type="compositionally biased region" description="Low complexity" evidence="1">
    <location>
        <begin position="79"/>
        <end position="91"/>
    </location>
</feature>
<dbReference type="EMBL" id="LHPF02000028">
    <property type="protein sequence ID" value="PSC69215.1"/>
    <property type="molecule type" value="Genomic_DNA"/>
</dbReference>
<dbReference type="Proteomes" id="UP000239649">
    <property type="component" value="Unassembled WGS sequence"/>
</dbReference>
<proteinExistence type="predicted"/>
<evidence type="ECO:0000313" key="3">
    <source>
        <dbReference type="Proteomes" id="UP000239649"/>
    </source>
</evidence>